<protein>
    <submittedName>
        <fullName evidence="3">Nucleotidyltransferase family protein</fullName>
    </submittedName>
</protein>
<keyword evidence="4" id="KW-1185">Reference proteome</keyword>
<accession>A0ABS7DY03</accession>
<name>A0ABS7DY03_9GAMM</name>
<dbReference type="Pfam" id="PF12804">
    <property type="entry name" value="NTP_transf_3"/>
    <property type="match status" value="1"/>
</dbReference>
<proteinExistence type="predicted"/>
<dbReference type="InterPro" id="IPR029044">
    <property type="entry name" value="Nucleotide-diphossugar_trans"/>
</dbReference>
<comment type="caution">
    <text evidence="3">The sequence shown here is derived from an EMBL/GenBank/DDBJ whole genome shotgun (WGS) entry which is preliminary data.</text>
</comment>
<gene>
    <name evidence="3" type="ORF">K0625_00625</name>
</gene>
<dbReference type="Proteomes" id="UP001195963">
    <property type="component" value="Unassembled WGS sequence"/>
</dbReference>
<sequence>MRTLIVLLAAGRSRRFNGVKLAQAIDKEGTSVLADSYSKLRGVADKVGAELLVILGGHQEQLLPLLPAGAKYLINPEFETGLSSSIRCAVNHGVKAEADSLLISLADQVEIAESDYLKLFTARSGAPVCATFDEQLSAPALFYRDDFDKLTALTGDRGAKPILQMLKQVGRLQTVEMSSAQRDIDTRIELADWLDARSSSRENHNN</sequence>
<evidence type="ECO:0000313" key="3">
    <source>
        <dbReference type="EMBL" id="MBW8182155.1"/>
    </source>
</evidence>
<organism evidence="3 4">
    <name type="scientific">Shewanella nanhaiensis</name>
    <dbReference type="NCBI Taxonomy" id="2864872"/>
    <lineage>
        <taxon>Bacteria</taxon>
        <taxon>Pseudomonadati</taxon>
        <taxon>Pseudomonadota</taxon>
        <taxon>Gammaproteobacteria</taxon>
        <taxon>Alteromonadales</taxon>
        <taxon>Shewanellaceae</taxon>
        <taxon>Shewanella</taxon>
    </lineage>
</organism>
<dbReference type="SUPFAM" id="SSF53448">
    <property type="entry name" value="Nucleotide-diphospho-sugar transferases"/>
    <property type="match status" value="1"/>
</dbReference>
<evidence type="ECO:0000259" key="2">
    <source>
        <dbReference type="Pfam" id="PF12804"/>
    </source>
</evidence>
<reference evidence="3 4" key="1">
    <citation type="submission" date="2021-07" db="EMBL/GenBank/DDBJ databases">
        <title>Shewanella sp. nov, isolated from SCS.</title>
        <authorList>
            <person name="Cao W.R."/>
        </authorList>
    </citation>
    <scope>NUCLEOTIDE SEQUENCE [LARGE SCALE GENOMIC DNA]</scope>
    <source>
        <strain evidence="3 4">NR704-98</strain>
    </source>
</reference>
<feature type="domain" description="MobA-like NTP transferase" evidence="2">
    <location>
        <begin position="6"/>
        <end position="167"/>
    </location>
</feature>
<dbReference type="PANTHER" id="PTHR43777:SF1">
    <property type="entry name" value="MOLYBDENUM COFACTOR CYTIDYLYLTRANSFERASE"/>
    <property type="match status" value="1"/>
</dbReference>
<evidence type="ECO:0000313" key="4">
    <source>
        <dbReference type="Proteomes" id="UP001195963"/>
    </source>
</evidence>
<dbReference type="CDD" id="cd04182">
    <property type="entry name" value="GT_2_like_f"/>
    <property type="match status" value="1"/>
</dbReference>
<keyword evidence="1" id="KW-0460">Magnesium</keyword>
<dbReference type="InterPro" id="IPR025877">
    <property type="entry name" value="MobA-like_NTP_Trfase"/>
</dbReference>
<dbReference type="EMBL" id="JAHZST010000001">
    <property type="protein sequence ID" value="MBW8182155.1"/>
    <property type="molecule type" value="Genomic_DNA"/>
</dbReference>
<evidence type="ECO:0000256" key="1">
    <source>
        <dbReference type="ARBA" id="ARBA00022842"/>
    </source>
</evidence>
<dbReference type="PANTHER" id="PTHR43777">
    <property type="entry name" value="MOLYBDENUM COFACTOR CYTIDYLYLTRANSFERASE"/>
    <property type="match status" value="1"/>
</dbReference>
<dbReference type="RefSeq" id="WP_220107893.1">
    <property type="nucleotide sequence ID" value="NZ_JAHZST010000001.1"/>
</dbReference>
<dbReference type="Gene3D" id="3.90.550.10">
    <property type="entry name" value="Spore Coat Polysaccharide Biosynthesis Protein SpsA, Chain A"/>
    <property type="match status" value="1"/>
</dbReference>